<proteinExistence type="predicted"/>
<protein>
    <submittedName>
        <fullName evidence="2">Uncharacterized protein</fullName>
    </submittedName>
</protein>
<feature type="compositionally biased region" description="Polar residues" evidence="1">
    <location>
        <begin position="241"/>
        <end position="254"/>
    </location>
</feature>
<organism evidence="2 3">
    <name type="scientific">Porphyra umbilicalis</name>
    <name type="common">Purple laver</name>
    <name type="synonym">Red alga</name>
    <dbReference type="NCBI Taxonomy" id="2786"/>
    <lineage>
        <taxon>Eukaryota</taxon>
        <taxon>Rhodophyta</taxon>
        <taxon>Bangiophyceae</taxon>
        <taxon>Bangiales</taxon>
        <taxon>Bangiaceae</taxon>
        <taxon>Porphyra</taxon>
    </lineage>
</organism>
<feature type="region of interest" description="Disordered" evidence="1">
    <location>
        <begin position="209"/>
        <end position="260"/>
    </location>
</feature>
<evidence type="ECO:0000256" key="1">
    <source>
        <dbReference type="SAM" id="MobiDB-lite"/>
    </source>
</evidence>
<keyword evidence="3" id="KW-1185">Reference proteome</keyword>
<gene>
    <name evidence="2" type="ORF">BU14_0404s0015</name>
</gene>
<feature type="region of interest" description="Disordered" evidence="1">
    <location>
        <begin position="85"/>
        <end position="115"/>
    </location>
</feature>
<reference evidence="2 3" key="1">
    <citation type="submission" date="2017-03" db="EMBL/GenBank/DDBJ databases">
        <title>WGS assembly of Porphyra umbilicalis.</title>
        <authorList>
            <person name="Brawley S.H."/>
            <person name="Blouin N.A."/>
            <person name="Ficko-Blean E."/>
            <person name="Wheeler G.L."/>
            <person name="Lohr M."/>
            <person name="Goodson H.V."/>
            <person name="Jenkins J.W."/>
            <person name="Blaby-Haas C.E."/>
            <person name="Helliwell K.E."/>
            <person name="Chan C."/>
            <person name="Marriage T."/>
            <person name="Bhattacharya D."/>
            <person name="Klein A.S."/>
            <person name="Badis Y."/>
            <person name="Brodie J."/>
            <person name="Cao Y."/>
            <person name="Collen J."/>
            <person name="Dittami S.M."/>
            <person name="Gachon C.M."/>
            <person name="Green B.R."/>
            <person name="Karpowicz S."/>
            <person name="Kim J.W."/>
            <person name="Kudahl U."/>
            <person name="Lin S."/>
            <person name="Michel G."/>
            <person name="Mittag M."/>
            <person name="Olson B.J."/>
            <person name="Pangilinan J."/>
            <person name="Peng Y."/>
            <person name="Qiu H."/>
            <person name="Shu S."/>
            <person name="Singer J.T."/>
            <person name="Smith A.G."/>
            <person name="Sprecher B.N."/>
            <person name="Wagner V."/>
            <person name="Wang W."/>
            <person name="Wang Z.-Y."/>
            <person name="Yan J."/>
            <person name="Yarish C."/>
            <person name="Zoeuner-Riek S."/>
            <person name="Zhuang Y."/>
            <person name="Zou Y."/>
            <person name="Lindquist E.A."/>
            <person name="Grimwood J."/>
            <person name="Barry K."/>
            <person name="Rokhsar D.S."/>
            <person name="Schmutz J."/>
            <person name="Stiller J.W."/>
            <person name="Grossman A.R."/>
            <person name="Prochnik S.E."/>
        </authorList>
    </citation>
    <scope>NUCLEOTIDE SEQUENCE [LARGE SCALE GENOMIC DNA]</scope>
    <source>
        <strain evidence="2">4086291</strain>
    </source>
</reference>
<sequence>MAHVGVAPPAATPAVTRTMARPLRSPSAPVPPVAHAEFRAEGRAVVSLWERPGKRPRKAGDAPTPAAAAAAAGFGERYLFDAPTASSAGGGGNGGGEWSLLGAPPSPPPRPSTGRVPYSTVAAADMAAFDGWMATQAAIDVGASWMTDAGGGPIEAVVPPPPAAAATPTTTATAAAAVVAVLAEAEATQVAAAAAAAAANAAAAAARKDSVDGGEASYSDRPPSGTSVSGRETPLAAAGRLTTTPHRPTLSIVSPPTYGAGRGYEDTSPLVLADAADLDASACLGDPAAAAHSSNGGESGGGGGGGVVGGGGGGGGGATTAAPPTGGDGRRRSAVATAALASALAAAEAVRAAVRAPLKAAQRPRGTAGPSTTRRDNNRISAQGARAWAAVYRSELEARLAAAVDAVAGRDARIAQLEATVAALRGGGGGAGGGGGGCKGGGARRRRCAGVCGAGLDGASCFFELLIDIDIAIFFRVVRAGDRA</sequence>
<evidence type="ECO:0000313" key="2">
    <source>
        <dbReference type="EMBL" id="OSX72788.1"/>
    </source>
</evidence>
<feature type="region of interest" description="Disordered" evidence="1">
    <location>
        <begin position="289"/>
        <end position="333"/>
    </location>
</feature>
<accession>A0A1X6NVZ4</accession>
<evidence type="ECO:0000313" key="3">
    <source>
        <dbReference type="Proteomes" id="UP000218209"/>
    </source>
</evidence>
<feature type="region of interest" description="Disordered" evidence="1">
    <location>
        <begin position="357"/>
        <end position="379"/>
    </location>
</feature>
<feature type="compositionally biased region" description="Gly residues" evidence="1">
    <location>
        <begin position="88"/>
        <end position="97"/>
    </location>
</feature>
<dbReference type="Proteomes" id="UP000218209">
    <property type="component" value="Unassembled WGS sequence"/>
</dbReference>
<name>A0A1X6NVZ4_PORUM</name>
<dbReference type="AlphaFoldDB" id="A0A1X6NVZ4"/>
<dbReference type="EMBL" id="KV919038">
    <property type="protein sequence ID" value="OSX72788.1"/>
    <property type="molecule type" value="Genomic_DNA"/>
</dbReference>
<feature type="compositionally biased region" description="Gly residues" evidence="1">
    <location>
        <begin position="297"/>
        <end position="318"/>
    </location>
</feature>